<dbReference type="InterPro" id="IPR027498">
    <property type="entry name" value="Ribosomal_uS2_euk"/>
</dbReference>
<dbReference type="SUPFAM" id="SSF52313">
    <property type="entry name" value="Ribosomal protein S2"/>
    <property type="match status" value="1"/>
</dbReference>
<name>A0AAV9IQL6_CYACA</name>
<proteinExistence type="inferred from homology"/>
<evidence type="ECO:0000256" key="6">
    <source>
        <dbReference type="HAMAP-Rule" id="MF_03015"/>
    </source>
</evidence>
<keyword evidence="10" id="KW-1185">Reference proteome</keyword>
<dbReference type="PROSITE" id="PS00962">
    <property type="entry name" value="RIBOSOMAL_S2_1"/>
    <property type="match status" value="1"/>
</dbReference>
<dbReference type="EMBL" id="JANCYW010000002">
    <property type="protein sequence ID" value="KAK4534614.1"/>
    <property type="molecule type" value="Genomic_DNA"/>
</dbReference>
<evidence type="ECO:0000256" key="2">
    <source>
        <dbReference type="ARBA" id="ARBA00006242"/>
    </source>
</evidence>
<organism evidence="9 10">
    <name type="scientific">Cyanidium caldarium</name>
    <name type="common">Red alga</name>
    <dbReference type="NCBI Taxonomy" id="2771"/>
    <lineage>
        <taxon>Eukaryota</taxon>
        <taxon>Rhodophyta</taxon>
        <taxon>Bangiophyceae</taxon>
        <taxon>Cyanidiales</taxon>
        <taxon>Cyanidiaceae</taxon>
        <taxon>Cyanidium</taxon>
    </lineage>
</organism>
<dbReference type="GO" id="GO:0003735">
    <property type="term" value="F:structural constituent of ribosome"/>
    <property type="evidence" value="ECO:0007669"/>
    <property type="project" value="UniProtKB-UniRule"/>
</dbReference>
<evidence type="ECO:0000256" key="4">
    <source>
        <dbReference type="ARBA" id="ARBA00022980"/>
    </source>
</evidence>
<dbReference type="PANTHER" id="PTHR11489">
    <property type="entry name" value="40S RIBOSOMAL PROTEIN SA"/>
    <property type="match status" value="1"/>
</dbReference>
<dbReference type="AlphaFoldDB" id="A0AAV9IQL6"/>
<dbReference type="GO" id="GO:0006412">
    <property type="term" value="P:translation"/>
    <property type="evidence" value="ECO:0007669"/>
    <property type="project" value="UniProtKB-UniRule"/>
</dbReference>
<dbReference type="InterPro" id="IPR023591">
    <property type="entry name" value="Ribosomal_uS2_flav_dom_sf"/>
</dbReference>
<dbReference type="PRINTS" id="PR00395">
    <property type="entry name" value="RIBOSOMALS2"/>
</dbReference>
<gene>
    <name evidence="9" type="ORF">CDCA_CDCA02G0639</name>
</gene>
<keyword evidence="3 6" id="KW-0963">Cytoplasm</keyword>
<evidence type="ECO:0000256" key="3">
    <source>
        <dbReference type="ARBA" id="ARBA00022490"/>
    </source>
</evidence>
<dbReference type="Proteomes" id="UP001301350">
    <property type="component" value="Unassembled WGS sequence"/>
</dbReference>
<dbReference type="GO" id="GO:0000028">
    <property type="term" value="P:ribosomal small subunit assembly"/>
    <property type="evidence" value="ECO:0007669"/>
    <property type="project" value="UniProtKB-UniRule"/>
</dbReference>
<dbReference type="GO" id="GO:0022627">
    <property type="term" value="C:cytosolic small ribosomal subunit"/>
    <property type="evidence" value="ECO:0007669"/>
    <property type="project" value="UniProtKB-UniRule"/>
</dbReference>
<dbReference type="HAMAP" id="MF_03015">
    <property type="entry name" value="Ribosomal_S2_euk"/>
    <property type="match status" value="1"/>
</dbReference>
<evidence type="ECO:0000313" key="10">
    <source>
        <dbReference type="Proteomes" id="UP001301350"/>
    </source>
</evidence>
<dbReference type="NCBIfam" id="TIGR01012">
    <property type="entry name" value="uS2_euk_arch"/>
    <property type="match status" value="1"/>
</dbReference>
<comment type="function">
    <text evidence="6">Required for the assembly and/or stability of the 40S ribosomal subunit. Required for the processing of the 20S rRNA-precursor to mature 18S rRNA in a late step of the maturation of 40S ribosomal subunits.</text>
</comment>
<dbReference type="Gene3D" id="3.40.50.10490">
    <property type="entry name" value="Glucose-6-phosphate isomerase like protein, domain 1"/>
    <property type="match status" value="1"/>
</dbReference>
<comment type="subcellular location">
    <subcellularLocation>
        <location evidence="1 6">Cytoplasm</location>
    </subcellularLocation>
</comment>
<dbReference type="PROSITE" id="PS00963">
    <property type="entry name" value="RIBOSOMAL_S2_2"/>
    <property type="match status" value="1"/>
</dbReference>
<comment type="similarity">
    <text evidence="2 6 7">Belongs to the universal ribosomal protein uS2 family.</text>
</comment>
<dbReference type="Pfam" id="PF00318">
    <property type="entry name" value="Ribosomal_S2"/>
    <property type="match status" value="2"/>
</dbReference>
<evidence type="ECO:0000256" key="8">
    <source>
        <dbReference type="SAM" id="MobiDB-lite"/>
    </source>
</evidence>
<keyword evidence="4 6" id="KW-0689">Ribosomal protein</keyword>
<evidence type="ECO:0000256" key="1">
    <source>
        <dbReference type="ARBA" id="ARBA00004496"/>
    </source>
</evidence>
<dbReference type="CDD" id="cd01425">
    <property type="entry name" value="RPS2"/>
    <property type="match status" value="1"/>
</dbReference>
<dbReference type="InterPro" id="IPR005707">
    <property type="entry name" value="Ribosomal_uS2_euk/arc"/>
</dbReference>
<accession>A0AAV9IQL6</accession>
<dbReference type="FunFam" id="3.40.50.10490:FF:000012">
    <property type="entry name" value="40S ribosomal protein SA"/>
    <property type="match status" value="1"/>
</dbReference>
<comment type="caution">
    <text evidence="9">The sequence shown here is derived from an EMBL/GenBank/DDBJ whole genome shotgun (WGS) entry which is preliminary data.</text>
</comment>
<sequence>MVTPASRQDDIAKMLACNSHLGTKNCSSLMAPYVFRRRADGVHVINLARTWEKLQLAARIIATVETPADVVAVSARPYGQRAVLKFAQYTGATPCAGRWTPGQLTNQLERKFVEPRLLIVTDPRVDAQPVKEASYANIPTIAFCDTDSPLVYVDVAIPCNNKSRASLALMWYLLCRQVLRLRGDIAPVGEWNVMVDLFFYREIEEVKKEEEAAAAAREAEAAAAAAATAGAVVPPDAYGTANFGEVDAAAYGVDAGEWSAPVPQTGVPAASWEASGQGFDPSLAAVPQPYQSQY</sequence>
<dbReference type="InterPro" id="IPR018130">
    <property type="entry name" value="Ribosomal_uS2_CS"/>
</dbReference>
<evidence type="ECO:0000313" key="9">
    <source>
        <dbReference type="EMBL" id="KAK4534614.1"/>
    </source>
</evidence>
<reference evidence="9 10" key="1">
    <citation type="submission" date="2022-07" db="EMBL/GenBank/DDBJ databases">
        <title>Genome-wide signatures of adaptation to extreme environments.</title>
        <authorList>
            <person name="Cho C.H."/>
            <person name="Yoon H.S."/>
        </authorList>
    </citation>
    <scope>NUCLEOTIDE SEQUENCE [LARGE SCALE GENOMIC DNA]</scope>
    <source>
        <strain evidence="9 10">DBV 063 E5</strain>
    </source>
</reference>
<protein>
    <recommendedName>
        <fullName evidence="6">Small ribosomal subunit protein uS2</fullName>
    </recommendedName>
</protein>
<keyword evidence="5 6" id="KW-0687">Ribonucleoprotein</keyword>
<comment type="subunit">
    <text evidence="6">Component of the small ribosomal subunit. Mature ribosomes consist of a small (40S) and a large (60S) subunit. The 40S subunit contains about 33 different proteins and 1 molecule of RNA (18S). The 60S subunit contains about 49 different proteins and 3 molecules of RNA (25S, 5.8S and 5S). Interacts with ribosomal protein S21.</text>
</comment>
<evidence type="ECO:0000256" key="5">
    <source>
        <dbReference type="ARBA" id="ARBA00023274"/>
    </source>
</evidence>
<feature type="region of interest" description="Disordered" evidence="8">
    <location>
        <begin position="264"/>
        <end position="294"/>
    </location>
</feature>
<evidence type="ECO:0000256" key="7">
    <source>
        <dbReference type="RuleBase" id="RU003631"/>
    </source>
</evidence>
<dbReference type="InterPro" id="IPR001865">
    <property type="entry name" value="Ribosomal_uS2"/>
</dbReference>